<evidence type="ECO:0008006" key="3">
    <source>
        <dbReference type="Google" id="ProtNLM"/>
    </source>
</evidence>
<reference evidence="1 2" key="3">
    <citation type="journal article" date="2008" name="BMC Genomics">
        <title>The genome of the versatile nitrogen fixer Azorhizobium caulinodans ORS571.</title>
        <authorList>
            <person name="Lee KB."/>
            <person name="Backer P.D."/>
            <person name="Aono T."/>
            <person name="Liu CT."/>
            <person name="Suzuki S."/>
            <person name="Suzuki T."/>
            <person name="Kaneko T."/>
            <person name="Yamada M."/>
            <person name="Tabata S."/>
            <person name="Kupfer D.M."/>
            <person name="Najar F.Z."/>
            <person name="Wiley G.B."/>
            <person name="Roe B."/>
            <person name="Binnewies T.T."/>
            <person name="Ussery D.W."/>
            <person name="D'Haeze W."/>
            <person name="Herder J.D."/>
            <person name="Gevers D."/>
            <person name="Vereecke D."/>
            <person name="Holsters M."/>
            <person name="Oyaizu H."/>
        </authorList>
    </citation>
    <scope>NUCLEOTIDE SEQUENCE [LARGE SCALE GENOMIC DNA]</scope>
    <source>
        <strain evidence="2">ATCC 43989 / DSM 5975 / JCM 20966 / LMG 6465 / NBRC 14845 / NCIMB 13405 / ORS 571</strain>
    </source>
</reference>
<sequence>MGQDGGLQPAAMVQGLDGCREGWILARWVPGGALNLLRISDLTEAFPAGTPPLVSAIDIPIGLPDRVGAGGRGPDRAVRPLLGQRQSSVFSVPSRRAVETACDISIPEEARYRAACAAALETSDPPRKISRQSFALFPKVLDVDHVLRARPGLPLTECHPEVSFWAMNGQKPLDLPKKVKGTPAAPGLDLRIRLLAAEGVPVDQLTRERARALRAGLDDLVDACACAWTAARIARGAALVFPDPPERDRYGLPVAITA</sequence>
<evidence type="ECO:0000313" key="1">
    <source>
        <dbReference type="EMBL" id="BAF89733.1"/>
    </source>
</evidence>
<proteinExistence type="predicted"/>
<dbReference type="KEGG" id="azc:AZC_3735"/>
<protein>
    <recommendedName>
        <fullName evidence="3">DUF429 domain-containing protein</fullName>
    </recommendedName>
</protein>
<dbReference type="InterPro" id="IPR007362">
    <property type="entry name" value="DUF429"/>
</dbReference>
<evidence type="ECO:0000313" key="2">
    <source>
        <dbReference type="Proteomes" id="UP000000270"/>
    </source>
</evidence>
<gene>
    <name evidence="1" type="ordered locus">AZC_3735</name>
</gene>
<dbReference type="EMBL" id="AP009384">
    <property type="protein sequence ID" value="BAF89733.1"/>
    <property type="molecule type" value="Genomic_DNA"/>
</dbReference>
<reference evidence="1 2" key="4">
    <citation type="journal article" date="2009" name="Appl. Environ. Microbiol.">
        <title>Comparative genome-wide transcriptional profiling of Azorhizobium caulinodans ORS571 grown under free-living and symbiotic conditions.</title>
        <authorList>
            <person name="Tsukada S."/>
            <person name="Aono T."/>
            <person name="Akiba N."/>
            <person name="Lee KB."/>
            <person name="Liu CT."/>
            <person name="Toyazaki H."/>
            <person name="Oyaizu H."/>
        </authorList>
    </citation>
    <scope>NUCLEOTIDE SEQUENCE [LARGE SCALE GENOMIC DNA]</scope>
    <source>
        <strain evidence="2">ATCC 43989 / DSM 5975 / JCM 20966 / LMG 6465 / NBRC 14845 / NCIMB 13405 / ORS 571</strain>
    </source>
</reference>
<dbReference type="RefSeq" id="WP_012172258.1">
    <property type="nucleotide sequence ID" value="NC_009937.1"/>
</dbReference>
<dbReference type="Proteomes" id="UP000000270">
    <property type="component" value="Chromosome"/>
</dbReference>
<dbReference type="Pfam" id="PF04250">
    <property type="entry name" value="DUF429"/>
    <property type="match status" value="1"/>
</dbReference>
<dbReference type="STRING" id="438753.AZC_3735"/>
<reference evidence="2" key="2">
    <citation type="submission" date="2007-04" db="EMBL/GenBank/DDBJ databases">
        <title>Complete genome sequence of the nitrogen-fixing bacterium Azorhizobium caulinodans ORS571.</title>
        <authorList>
            <person name="Lee K.B."/>
            <person name="Backer P.D."/>
            <person name="Aono T."/>
            <person name="Liu C.T."/>
            <person name="Suzuki S."/>
            <person name="Suzuki T."/>
            <person name="Kaneko T."/>
            <person name="Yamada M."/>
            <person name="Tabata S."/>
            <person name="Kupfer D.M."/>
            <person name="Najar F.Z."/>
            <person name="Wiley G.B."/>
            <person name="Roe B."/>
            <person name="Binnewies T."/>
            <person name="Ussery D."/>
            <person name="Vereecke D."/>
            <person name="Gevers D."/>
            <person name="Holsters M."/>
            <person name="Oyaizu H."/>
        </authorList>
    </citation>
    <scope>NUCLEOTIDE SEQUENCE [LARGE SCALE GENOMIC DNA]</scope>
    <source>
        <strain evidence="2">ATCC 43989 / DSM 5975 / JCM 20966 / LMG 6465 / NBRC 14845 / NCIMB 13405 / ORS 571</strain>
    </source>
</reference>
<name>A8INC9_AZOC5</name>
<reference evidence="1 2" key="5">
    <citation type="journal article" date="2010" name="Appl. Environ. Microbiol.">
        <title>phrR-like gene praR of Azorhizobium caulinodans ORS571 is essential for symbiosis with Sesbania rostrata and is involved in expression of reb genes.</title>
        <authorList>
            <person name="Akiba N."/>
            <person name="Aono T."/>
            <person name="Toyazaki H."/>
            <person name="Sato S."/>
            <person name="Oyaizu H."/>
        </authorList>
    </citation>
    <scope>NUCLEOTIDE SEQUENCE [LARGE SCALE GENOMIC DNA]</scope>
    <source>
        <strain evidence="2">ATCC 43989 / DSM 5975 / JCM 20966 / LMG 6465 / NBRC 14845 / NCIMB 13405 / ORS 571</strain>
    </source>
</reference>
<dbReference type="HOGENOM" id="CLU_080977_1_0_5"/>
<accession>A8INC9</accession>
<dbReference type="AlphaFoldDB" id="A8INC9"/>
<reference evidence="1 2" key="6">
    <citation type="journal article" date="2011" name="Appl. Environ. Microbiol.">
        <title>Involvement of the azorhizobial chromosome partition gene (parA) in the onset of bacteroid differentiation during Sesbania rostrata stem nodule development.</title>
        <authorList>
            <person name="Liu CT."/>
            <person name="Lee KB."/>
            <person name="Wang YS."/>
            <person name="Peng MH."/>
            <person name="Lee KT."/>
            <person name="Suzuki S."/>
            <person name="Suzuki T."/>
            <person name="Oyaizu H."/>
        </authorList>
    </citation>
    <scope>NUCLEOTIDE SEQUENCE [LARGE SCALE GENOMIC DNA]</scope>
    <source>
        <strain evidence="2">ATCC 43989 / DSM 5975 / JCM 20966 / LMG 6465 / NBRC 14845 / NCIMB 13405 / ORS 571</strain>
    </source>
</reference>
<reference evidence="1 2" key="1">
    <citation type="journal article" date="2007" name="Appl. Environ. Microbiol.">
        <title>Rhizobial factors required for stem nodule maturation and maintenance in Sesbania rostrata-Azorhizobium caulinodans ORS571 symbiosis.</title>
        <authorList>
            <person name="Suzuki S."/>
            <person name="Aono T."/>
            <person name="Lee KB."/>
            <person name="Suzuki T."/>
            <person name="Liu CT."/>
            <person name="Miwa H."/>
            <person name="Wakao S."/>
            <person name="Iki T."/>
            <person name="Oyaizu H."/>
        </authorList>
    </citation>
    <scope>NUCLEOTIDE SEQUENCE [LARGE SCALE GENOMIC DNA]</scope>
    <source>
        <strain evidence="2">ATCC 43989 / DSM 5975 / JCM 20966 / LMG 6465 / NBRC 14845 / NCIMB 13405 / ORS 571</strain>
    </source>
</reference>
<dbReference type="eggNOG" id="COG4923">
    <property type="taxonomic scope" value="Bacteria"/>
</dbReference>
<keyword evidence="2" id="KW-1185">Reference proteome</keyword>
<organism evidence="1 2">
    <name type="scientific">Azorhizobium caulinodans (strain ATCC 43989 / DSM 5975 / JCM 20966 / LMG 6465 / NBRC 14845 / NCIMB 13405 / ORS 571)</name>
    <dbReference type="NCBI Taxonomy" id="438753"/>
    <lineage>
        <taxon>Bacteria</taxon>
        <taxon>Pseudomonadati</taxon>
        <taxon>Pseudomonadota</taxon>
        <taxon>Alphaproteobacteria</taxon>
        <taxon>Hyphomicrobiales</taxon>
        <taxon>Xanthobacteraceae</taxon>
        <taxon>Azorhizobium</taxon>
    </lineage>
</organism>